<keyword evidence="1" id="KW-0540">Nuclease</keyword>
<keyword evidence="2" id="KW-1185">Reference proteome</keyword>
<name>A0A866D186_9CAUD</name>
<dbReference type="GO" id="GO:0004527">
    <property type="term" value="F:exonuclease activity"/>
    <property type="evidence" value="ECO:0007669"/>
    <property type="project" value="UniProtKB-KW"/>
</dbReference>
<accession>A0A866D186</accession>
<sequence length="316" mass="35758">MSIPARYRGRMANASPMFSSSDGFRLLACDADSIIYRVAATTNNLETAKRRFVQHAMTLQLLAAADMVRLHLTPKHCRKAGRFNVLAVKEYQGNRKNSKGKPALVEPLRYAVGRKKLDLPPDMEVVFNDIYEADDSVIMDGVKWGSECVIYSEDKDLLCTRNMMLCPETSLVIPGVPSDSVGTLALKELSSSKKVVGRGPLFFWAQMMMGDTADNIAGLTKYLGKQVGPVRTWDLLSQWSGTSNTEFEVAHFVLSCYRENNQNPWPEGWLLWLYPEEGHTFHKYLNKLGILKDAELGPWLQEQLRLKWFNKESDND</sequence>
<dbReference type="Proteomes" id="UP000662993">
    <property type="component" value="Segment"/>
</dbReference>
<keyword evidence="1" id="KW-0378">Hydrolase</keyword>
<reference evidence="1 2" key="1">
    <citation type="journal article" date="2020" name="bioRxiv">
        <title>Dynamics of infection in a novel group of promiscuous phages and hosts of multiple bacterial genera retrieved from river communities.</title>
        <authorList>
            <person name="Cazares D."/>
            <person name="Cazares A."/>
            <person name="Figueroa W."/>
            <person name="Guarneros G."/>
            <person name="Edwards R.A."/>
            <person name="Vinuesa P."/>
        </authorList>
    </citation>
    <scope>NUCLEOTIDE SEQUENCE [LARGE SCALE GENOMIC DNA]</scope>
</reference>
<protein>
    <submittedName>
        <fullName evidence="1">5'-3' exonuclease</fullName>
    </submittedName>
</protein>
<keyword evidence="1" id="KW-0269">Exonuclease</keyword>
<dbReference type="SUPFAM" id="SSF88723">
    <property type="entry name" value="PIN domain-like"/>
    <property type="match status" value="1"/>
</dbReference>
<dbReference type="InterPro" id="IPR029060">
    <property type="entry name" value="PIN-like_dom_sf"/>
</dbReference>
<evidence type="ECO:0000313" key="2">
    <source>
        <dbReference type="Proteomes" id="UP000662993"/>
    </source>
</evidence>
<dbReference type="Gene3D" id="3.40.50.1010">
    <property type="entry name" value="5'-nuclease"/>
    <property type="match status" value="1"/>
</dbReference>
<dbReference type="EMBL" id="MT682386">
    <property type="protein sequence ID" value="QOC54218.1"/>
    <property type="molecule type" value="Genomic_DNA"/>
</dbReference>
<evidence type="ECO:0000313" key="1">
    <source>
        <dbReference type="EMBL" id="QOC54218.1"/>
    </source>
</evidence>
<organism evidence="1 2">
    <name type="scientific">Aeromonas phage Atoyac1</name>
    <dbReference type="NCBI Taxonomy" id="2767547"/>
    <lineage>
        <taxon>Viruses</taxon>
        <taxon>Duplodnaviria</taxon>
        <taxon>Heunggongvirae</taxon>
        <taxon>Uroviricota</taxon>
        <taxon>Caudoviricetes</taxon>
        <taxon>Autographivirales</taxon>
        <taxon>Autonotataviridae</taxon>
        <taxon>Melnykvirinae</taxon>
        <taxon>Atoyacvirus</taxon>
        <taxon>Atoyacvirus atoyac1</taxon>
    </lineage>
</organism>
<gene>
    <name evidence="1" type="ORF">Atoyac1_38</name>
</gene>
<proteinExistence type="predicted"/>